<organism evidence="2 3">
    <name type="scientific">Romboutsia faecis</name>
    <dbReference type="NCBI Taxonomy" id="2764597"/>
    <lineage>
        <taxon>Bacteria</taxon>
        <taxon>Bacillati</taxon>
        <taxon>Bacillota</taxon>
        <taxon>Clostridia</taxon>
        <taxon>Peptostreptococcales</taxon>
        <taxon>Peptostreptococcaceae</taxon>
        <taxon>Romboutsia</taxon>
    </lineage>
</organism>
<keyword evidence="3" id="KW-1185">Reference proteome</keyword>
<dbReference type="Proteomes" id="UP000609849">
    <property type="component" value="Unassembled WGS sequence"/>
</dbReference>
<evidence type="ECO:0000313" key="3">
    <source>
        <dbReference type="Proteomes" id="UP000609849"/>
    </source>
</evidence>
<sequence>MGVYKASSLKELLSKEVLSNVVGDIKNMKIYRIDTSGLSGSKMYKLKIYNNESSKILYLKVNNLKEDWLARVSNDSGRELTVFKDSIFAKIEEFIKGIYIAYYEDRNCYAILMNDMSSFIGAEKNSDDYYAYLDNLAKFHAKFSEYDILKYKSLLSVEDYYYFLTEEKLDQVEEFKEDNYYGWKKLKEFLGEERYKKYCEFKNIDQKFSYYPKTFVHGDYRPDNALYIGKDDVRFIDWANSGCGPCTLDLFWYIMSSVDNKVDKIDLIYYYKESLEKYLGYAFTKKTWDTLIRIGVLCACRMFLAALISRSNLDDKFATYNLQWWIESLIIILDDLEIER</sequence>
<reference evidence="2 3" key="1">
    <citation type="submission" date="2020-08" db="EMBL/GenBank/DDBJ databases">
        <authorList>
            <person name="Liu C."/>
            <person name="Sun Q."/>
        </authorList>
    </citation>
    <scope>NUCLEOTIDE SEQUENCE [LARGE SCALE GENOMIC DNA]</scope>
    <source>
        <strain evidence="2 3">NSJ-18</strain>
    </source>
</reference>
<evidence type="ECO:0000259" key="1">
    <source>
        <dbReference type="Pfam" id="PF01636"/>
    </source>
</evidence>
<dbReference type="SUPFAM" id="SSF56112">
    <property type="entry name" value="Protein kinase-like (PK-like)"/>
    <property type="match status" value="1"/>
</dbReference>
<name>A0ABR7JSM7_9FIRM</name>
<dbReference type="EMBL" id="JACRWE010000008">
    <property type="protein sequence ID" value="MBC5997932.1"/>
    <property type="molecule type" value="Genomic_DNA"/>
</dbReference>
<dbReference type="RefSeq" id="WP_172976745.1">
    <property type="nucleotide sequence ID" value="NZ_JACRWE010000008.1"/>
</dbReference>
<dbReference type="Pfam" id="PF01636">
    <property type="entry name" value="APH"/>
    <property type="match status" value="1"/>
</dbReference>
<feature type="domain" description="Aminoglycoside phosphotransferase" evidence="1">
    <location>
        <begin position="206"/>
        <end position="259"/>
    </location>
</feature>
<evidence type="ECO:0000313" key="2">
    <source>
        <dbReference type="EMBL" id="MBC5997932.1"/>
    </source>
</evidence>
<gene>
    <name evidence="2" type="ORF">H8923_14310</name>
</gene>
<dbReference type="InterPro" id="IPR002575">
    <property type="entry name" value="Aminoglycoside_PTrfase"/>
</dbReference>
<protein>
    <submittedName>
        <fullName evidence="2">Phosphotransferase</fullName>
    </submittedName>
</protein>
<accession>A0ABR7JSM7</accession>
<dbReference type="InterPro" id="IPR011009">
    <property type="entry name" value="Kinase-like_dom_sf"/>
</dbReference>
<comment type="caution">
    <text evidence="2">The sequence shown here is derived from an EMBL/GenBank/DDBJ whole genome shotgun (WGS) entry which is preliminary data.</text>
</comment>
<dbReference type="Gene3D" id="3.90.1200.10">
    <property type="match status" value="1"/>
</dbReference>
<proteinExistence type="predicted"/>